<comment type="similarity">
    <text evidence="2">Belongs to the nucleoporin Nup133 family.</text>
</comment>
<dbReference type="PANTHER" id="PTHR13405:SF11">
    <property type="entry name" value="NUCLEAR PORE COMPLEX PROTEIN NUP133"/>
    <property type="match status" value="1"/>
</dbReference>
<dbReference type="InterPro" id="IPR007187">
    <property type="entry name" value="Nucleoporin_Nup133/Nup155_C"/>
</dbReference>
<evidence type="ECO:0000256" key="6">
    <source>
        <dbReference type="ARBA" id="ARBA00023010"/>
    </source>
</evidence>
<evidence type="ECO:0000313" key="11">
    <source>
        <dbReference type="Proteomes" id="UP000283509"/>
    </source>
</evidence>
<reference evidence="10 11" key="1">
    <citation type="submission" date="2018-04" db="EMBL/GenBank/DDBJ databases">
        <authorList>
            <person name="Zhang X."/>
            <person name="Yuan J."/>
            <person name="Li F."/>
            <person name="Xiang J."/>
        </authorList>
    </citation>
    <scope>NUCLEOTIDE SEQUENCE [LARGE SCALE GENOMIC DNA]</scope>
    <source>
        <tissue evidence="10">Muscle</tissue>
    </source>
</reference>
<evidence type="ECO:0000256" key="2">
    <source>
        <dbReference type="ARBA" id="ARBA00005569"/>
    </source>
</evidence>
<accession>A0A423TBH7</accession>
<sequence>MYTPVSDRGGGGAVNTSFTSASARAAAAAAARRRSAVGFNTSARRSPFTTPGRSTPLNRSLQASQLMEGSGQYTLESYGASLPALVMEALTFADRNVEMSAVLSQCGWAWLVCGRRLLVWRYKVDDSRRLVNHQFRELTLPPSDLAHRAQLVVVYAANEGQVPACVAASPEGFVRFWPSIAHEGSYFEVSTELQGQECDSLVFLGSSLGCLLATTTSTTLLIQPGQGSGGNQTINVRQLKVPAGLLGGISRRVSSLVFGSMPTQAPEARLVRAVAVPGAESDERSVLVLSANSLQKWYLIPNEPDKLVYECNVEKYIREGFVDHVWGRERAGATQLRVWLVDMQPTSGVSSVMVLTAAVNPQVSQQLVYALATMDTGGSAPPLAVGNFSVLKHSEYYQDSAENVLLSQRFLLCANTAYIYNKNTVLCVSAVGEGDSGDRVEFSGAGDSILGVGRSQGLPLFFSANHGIVSIAPSQHLNQSSMLLNESVAEDTSRLCEALNISSVGLEAITASQDQTARLQAAFLHFNKNNIPQAQALLDELFPGADNSTLDATVISLSTNLLDDSPATDPRWAESNEAGGTGAPMSLILQNQLRDKTTAHQYYINFLHQTGLWQRLSVGQVEETRVLTRVLLAEHAEQLAFATSLRTRHNDHQHLIDAAIRHVLNERGETPKGKLTHADLFYRRVSQIEDIIWGLLRAQEEVLAADVAPRDAPATIHSVNSLVLALLQSARVGSASISGITGTANDPPLEHIPWTATQGSRGVRTLLLEQHNTTVEVGLARAEDGATRAKLYTQMVDLADCILTGYQPQLRSLVSVSHDLHQSLLRSYERDRYNLIQPLVQGEQYDQAVGLAEKYCDFRTLVEVCDRTDNQERLSQYMTQFGSEGFSDFVFRWYLETGKRGRLLSHGDQGGLSRFLQDYTSLAWLHQIQTRDFSSASTTLRQLGLDEMTYLSRKKTLLSLSKLCNLAANVPGSADTSVMEDDTMTLEEELILYQEQLPEPVLNAHSLEADTMRVLSPTELVHLYTGDENTYANEFDFKKALDLLAFVPGEEIPELKKDIWVRAVLRNSWHHMDTDNPLEAISDTLLFKTIELAFTQGTDIKELLLPAEELLECEELGDLKEDATFKFLVNAGYEKISQLVG</sequence>
<dbReference type="AlphaFoldDB" id="A0A423TBH7"/>
<evidence type="ECO:0000259" key="8">
    <source>
        <dbReference type="Pfam" id="PF03177"/>
    </source>
</evidence>
<dbReference type="InterPro" id="IPR037624">
    <property type="entry name" value="Nup133-like"/>
</dbReference>
<dbReference type="SUPFAM" id="SSF117289">
    <property type="entry name" value="Nucleoporin domain"/>
    <property type="match status" value="1"/>
</dbReference>
<dbReference type="GO" id="GO:0000972">
    <property type="term" value="P:transcription-dependent tethering of RNA polymerase II gene DNA at nuclear periphery"/>
    <property type="evidence" value="ECO:0007669"/>
    <property type="project" value="TreeGrafter"/>
</dbReference>
<keyword evidence="11" id="KW-1185">Reference proteome</keyword>
<dbReference type="Gene3D" id="2.130.10.10">
    <property type="entry name" value="YVTN repeat-like/Quinoprotein amine dehydrogenase"/>
    <property type="match status" value="1"/>
</dbReference>
<feature type="domain" description="Nucleoporin Nup133/Nup155-like N-terminal" evidence="9">
    <location>
        <begin position="80"/>
        <end position="433"/>
    </location>
</feature>
<name>A0A423TBH7_PENVA</name>
<reference evidence="10 11" key="2">
    <citation type="submission" date="2019-01" db="EMBL/GenBank/DDBJ databases">
        <title>The decoding of complex shrimp genome reveals the adaptation for benthos swimmer, frequently molting mechanism and breeding impact on genome.</title>
        <authorList>
            <person name="Sun Y."/>
            <person name="Gao Y."/>
            <person name="Yu Y."/>
        </authorList>
    </citation>
    <scope>NUCLEOTIDE SEQUENCE [LARGE SCALE GENOMIC DNA]</scope>
    <source>
        <tissue evidence="10">Muscle</tissue>
    </source>
</reference>
<evidence type="ECO:0000313" key="10">
    <source>
        <dbReference type="EMBL" id="ROT73814.1"/>
    </source>
</evidence>
<keyword evidence="7" id="KW-0539">Nucleus</keyword>
<comment type="caution">
    <text evidence="10">The sequence shown here is derived from an EMBL/GenBank/DDBJ whole genome shotgun (WGS) entry which is preliminary data.</text>
</comment>
<keyword evidence="6" id="KW-0811">Translocation</keyword>
<proteinExistence type="inferred from homology"/>
<protein>
    <recommendedName>
        <fullName evidence="12">Nuclear pore complex protein Nup133</fullName>
    </recommendedName>
</protein>
<dbReference type="GO" id="GO:0006606">
    <property type="term" value="P:protein import into nucleus"/>
    <property type="evidence" value="ECO:0007669"/>
    <property type="project" value="TreeGrafter"/>
</dbReference>
<dbReference type="GO" id="GO:0031080">
    <property type="term" value="C:nuclear pore outer ring"/>
    <property type="evidence" value="ECO:0007669"/>
    <property type="project" value="TreeGrafter"/>
</dbReference>
<keyword evidence="4" id="KW-0509">mRNA transport</keyword>
<dbReference type="STRING" id="6689.A0A423TBH7"/>
<dbReference type="Gene3D" id="1.20.58.1380">
    <property type="match status" value="1"/>
</dbReference>
<dbReference type="InterPro" id="IPR015943">
    <property type="entry name" value="WD40/YVTN_repeat-like_dom_sf"/>
</dbReference>
<evidence type="ECO:0000256" key="5">
    <source>
        <dbReference type="ARBA" id="ARBA00022927"/>
    </source>
</evidence>
<evidence type="ECO:0000256" key="1">
    <source>
        <dbReference type="ARBA" id="ARBA00004259"/>
    </source>
</evidence>
<dbReference type="Gene3D" id="1.25.40.700">
    <property type="match status" value="1"/>
</dbReference>
<comment type="subcellular location">
    <subcellularLocation>
        <location evidence="1">Nucleus envelope</location>
    </subcellularLocation>
</comment>
<dbReference type="Pfam" id="PF03177">
    <property type="entry name" value="Nucleoporin_C"/>
    <property type="match status" value="1"/>
</dbReference>
<evidence type="ECO:0008006" key="12">
    <source>
        <dbReference type="Google" id="ProtNLM"/>
    </source>
</evidence>
<dbReference type="PANTHER" id="PTHR13405">
    <property type="entry name" value="NUCLEAR PORE COMPLEX PROTEIN NUP133"/>
    <property type="match status" value="1"/>
</dbReference>
<keyword evidence="5" id="KW-0653">Protein transport</keyword>
<organism evidence="10 11">
    <name type="scientific">Penaeus vannamei</name>
    <name type="common">Whiteleg shrimp</name>
    <name type="synonym">Litopenaeus vannamei</name>
    <dbReference type="NCBI Taxonomy" id="6689"/>
    <lineage>
        <taxon>Eukaryota</taxon>
        <taxon>Metazoa</taxon>
        <taxon>Ecdysozoa</taxon>
        <taxon>Arthropoda</taxon>
        <taxon>Crustacea</taxon>
        <taxon>Multicrustacea</taxon>
        <taxon>Malacostraca</taxon>
        <taxon>Eumalacostraca</taxon>
        <taxon>Eucarida</taxon>
        <taxon>Decapoda</taxon>
        <taxon>Dendrobranchiata</taxon>
        <taxon>Penaeoidea</taxon>
        <taxon>Penaeidae</taxon>
        <taxon>Penaeus</taxon>
    </lineage>
</organism>
<keyword evidence="3" id="KW-0813">Transport</keyword>
<evidence type="ECO:0000256" key="3">
    <source>
        <dbReference type="ARBA" id="ARBA00022448"/>
    </source>
</evidence>
<evidence type="ECO:0000256" key="4">
    <source>
        <dbReference type="ARBA" id="ARBA00022816"/>
    </source>
</evidence>
<dbReference type="Pfam" id="PF08801">
    <property type="entry name" value="Nucleoporin_N"/>
    <property type="match status" value="1"/>
</dbReference>
<dbReference type="GO" id="GO:0016973">
    <property type="term" value="P:poly(A)+ mRNA export from nucleus"/>
    <property type="evidence" value="ECO:0007669"/>
    <property type="project" value="TreeGrafter"/>
</dbReference>
<dbReference type="OrthoDB" id="6342440at2759"/>
<dbReference type="GO" id="GO:0017056">
    <property type="term" value="F:structural constituent of nuclear pore"/>
    <property type="evidence" value="ECO:0007669"/>
    <property type="project" value="InterPro"/>
</dbReference>
<feature type="domain" description="Nucleoporin Nup133/Nup155-like C-terminal" evidence="8">
    <location>
        <begin position="827"/>
        <end position="1013"/>
    </location>
</feature>
<dbReference type="InterPro" id="IPR014908">
    <property type="entry name" value="Nucleoporin_Nup133/Nup155_N"/>
</dbReference>
<evidence type="ECO:0000256" key="7">
    <source>
        <dbReference type="ARBA" id="ARBA00023242"/>
    </source>
</evidence>
<evidence type="ECO:0000259" key="9">
    <source>
        <dbReference type="Pfam" id="PF08801"/>
    </source>
</evidence>
<dbReference type="Proteomes" id="UP000283509">
    <property type="component" value="Unassembled WGS sequence"/>
</dbReference>
<gene>
    <name evidence="10" type="ORF">C7M84_007724</name>
</gene>
<dbReference type="EMBL" id="QCYY01001986">
    <property type="protein sequence ID" value="ROT73814.1"/>
    <property type="molecule type" value="Genomic_DNA"/>
</dbReference>